<feature type="region of interest" description="Disordered" evidence="1">
    <location>
        <begin position="1"/>
        <end position="57"/>
    </location>
</feature>
<keyword evidence="3" id="KW-1185">Reference proteome</keyword>
<name>A0A8X8XDP0_SALSN</name>
<evidence type="ECO:0000256" key="1">
    <source>
        <dbReference type="SAM" id="MobiDB-lite"/>
    </source>
</evidence>
<proteinExistence type="predicted"/>
<evidence type="ECO:0000313" key="2">
    <source>
        <dbReference type="EMBL" id="KAG6412695.1"/>
    </source>
</evidence>
<dbReference type="Proteomes" id="UP000298416">
    <property type="component" value="Unassembled WGS sequence"/>
</dbReference>
<comment type="caution">
    <text evidence="2">The sequence shown here is derived from an EMBL/GenBank/DDBJ whole genome shotgun (WGS) entry which is preliminary data.</text>
</comment>
<reference evidence="2" key="2">
    <citation type="submission" date="2020-08" db="EMBL/GenBank/DDBJ databases">
        <title>Plant Genome Project.</title>
        <authorList>
            <person name="Zhang R.-G."/>
        </authorList>
    </citation>
    <scope>NUCLEOTIDE SEQUENCE</scope>
    <source>
        <strain evidence="2">Huo1</strain>
        <tissue evidence="2">Leaf</tissue>
    </source>
</reference>
<protein>
    <submittedName>
        <fullName evidence="2">Uncharacterized protein</fullName>
    </submittedName>
</protein>
<dbReference type="PANTHER" id="PTHR34130">
    <property type="entry name" value="OS08G0243800 PROTEIN"/>
    <property type="match status" value="1"/>
</dbReference>
<dbReference type="AlphaFoldDB" id="A0A8X8XDP0"/>
<dbReference type="PANTHER" id="PTHR34130:SF14">
    <property type="match status" value="1"/>
</dbReference>
<gene>
    <name evidence="2" type="ORF">SASPL_125379</name>
</gene>
<evidence type="ECO:0000313" key="3">
    <source>
        <dbReference type="Proteomes" id="UP000298416"/>
    </source>
</evidence>
<feature type="compositionally biased region" description="Low complexity" evidence="1">
    <location>
        <begin position="23"/>
        <end position="44"/>
    </location>
</feature>
<reference evidence="2" key="1">
    <citation type="submission" date="2018-01" db="EMBL/GenBank/DDBJ databases">
        <authorList>
            <person name="Mao J.F."/>
        </authorList>
    </citation>
    <scope>NUCLEOTIDE SEQUENCE</scope>
    <source>
        <strain evidence="2">Huo1</strain>
        <tissue evidence="2">Leaf</tissue>
    </source>
</reference>
<organism evidence="2">
    <name type="scientific">Salvia splendens</name>
    <name type="common">Scarlet sage</name>
    <dbReference type="NCBI Taxonomy" id="180675"/>
    <lineage>
        <taxon>Eukaryota</taxon>
        <taxon>Viridiplantae</taxon>
        <taxon>Streptophyta</taxon>
        <taxon>Embryophyta</taxon>
        <taxon>Tracheophyta</taxon>
        <taxon>Spermatophyta</taxon>
        <taxon>Magnoliopsida</taxon>
        <taxon>eudicotyledons</taxon>
        <taxon>Gunneridae</taxon>
        <taxon>Pentapetalae</taxon>
        <taxon>asterids</taxon>
        <taxon>lamiids</taxon>
        <taxon>Lamiales</taxon>
        <taxon>Lamiaceae</taxon>
        <taxon>Nepetoideae</taxon>
        <taxon>Mentheae</taxon>
        <taxon>Salviinae</taxon>
        <taxon>Salvia</taxon>
        <taxon>Salvia subgen. Calosphace</taxon>
        <taxon>core Calosphace</taxon>
    </lineage>
</organism>
<sequence length="234" mass="26411">MEEENYASLSLQQEKEEEEPHRLSFSNLPTPLNNPSTTSPCPNLLFEFSSSDPTPAPPHSYHNDIVFCGKIIHEDGDDEEDELNEYQKRDYFATVKSKSLRNKSSSPDSDQRRLSATARFSGELIMRPKSPDVEYHVQRVNISSLTSMSAKSRRRMFMFGPVKFKPEMELSAIKQRQGKQAAAGESGRKGQWEMFKSSFRGRSHFTSVLARSLGCGVGGWSRQDNGSHRLVGTD</sequence>
<accession>A0A8X8XDP0</accession>
<dbReference type="EMBL" id="PNBA02000009">
    <property type="protein sequence ID" value="KAG6412695.1"/>
    <property type="molecule type" value="Genomic_DNA"/>
</dbReference>